<name>A0AAV0WS13_9HEMI</name>
<evidence type="ECO:0000313" key="2">
    <source>
        <dbReference type="Proteomes" id="UP001160148"/>
    </source>
</evidence>
<protein>
    <submittedName>
        <fullName evidence="1">Uncharacterized protein</fullName>
    </submittedName>
</protein>
<sequence>MTTADYVSKYLALLSKLHNDQRALAPLKVSILCSQHNQSSLLDENESTNTENYCQHCLTPWKYGHFVMKTHPNRKNKNDKIQKKRSTKLFNMVIKCFVCLNTTSSVYKKNIILNQKPTEKLLKSSTVNKSIEKTSKTEEKVETIVSKKPKKKKRTLYAGLNPLVFKNLNKKH</sequence>
<evidence type="ECO:0000313" key="1">
    <source>
        <dbReference type="EMBL" id="CAI6358513.1"/>
    </source>
</evidence>
<proteinExistence type="predicted"/>
<reference evidence="1 2" key="1">
    <citation type="submission" date="2023-01" db="EMBL/GenBank/DDBJ databases">
        <authorList>
            <person name="Whitehead M."/>
        </authorList>
    </citation>
    <scope>NUCLEOTIDE SEQUENCE [LARGE SCALE GENOMIC DNA]</scope>
</reference>
<organism evidence="1 2">
    <name type="scientific">Macrosiphum euphorbiae</name>
    <name type="common">potato aphid</name>
    <dbReference type="NCBI Taxonomy" id="13131"/>
    <lineage>
        <taxon>Eukaryota</taxon>
        <taxon>Metazoa</taxon>
        <taxon>Ecdysozoa</taxon>
        <taxon>Arthropoda</taxon>
        <taxon>Hexapoda</taxon>
        <taxon>Insecta</taxon>
        <taxon>Pterygota</taxon>
        <taxon>Neoptera</taxon>
        <taxon>Paraneoptera</taxon>
        <taxon>Hemiptera</taxon>
        <taxon>Sternorrhyncha</taxon>
        <taxon>Aphidomorpha</taxon>
        <taxon>Aphidoidea</taxon>
        <taxon>Aphididae</taxon>
        <taxon>Macrosiphini</taxon>
        <taxon>Macrosiphum</taxon>
    </lineage>
</organism>
<dbReference type="EMBL" id="CARXXK010000002">
    <property type="protein sequence ID" value="CAI6358513.1"/>
    <property type="molecule type" value="Genomic_DNA"/>
</dbReference>
<keyword evidence="2" id="KW-1185">Reference proteome</keyword>
<gene>
    <name evidence="1" type="ORF">MEUPH1_LOCUS14021</name>
</gene>
<accession>A0AAV0WS13</accession>
<dbReference type="AlphaFoldDB" id="A0AAV0WS13"/>
<dbReference type="Proteomes" id="UP001160148">
    <property type="component" value="Unassembled WGS sequence"/>
</dbReference>
<comment type="caution">
    <text evidence="1">The sequence shown here is derived from an EMBL/GenBank/DDBJ whole genome shotgun (WGS) entry which is preliminary data.</text>
</comment>